<evidence type="ECO:0000313" key="3">
    <source>
        <dbReference type="Proteomes" id="UP000059188"/>
    </source>
</evidence>
<feature type="compositionally biased region" description="Polar residues" evidence="1">
    <location>
        <begin position="265"/>
        <end position="276"/>
    </location>
</feature>
<evidence type="ECO:0000313" key="2">
    <source>
        <dbReference type="EMBL" id="CEL54962.1"/>
    </source>
</evidence>
<reference evidence="2 3" key="1">
    <citation type="submission" date="2014-11" db="EMBL/GenBank/DDBJ databases">
        <authorList>
            <person name="Wibberg Daniel"/>
        </authorList>
    </citation>
    <scope>NUCLEOTIDE SEQUENCE [LARGE SCALE GENOMIC DNA]</scope>
    <source>
        <strain evidence="2">Rhizoctonia solani AG1-IB 7/3/14</strain>
    </source>
</reference>
<protein>
    <submittedName>
        <fullName evidence="2">Uncharacterized protein</fullName>
    </submittedName>
</protein>
<feature type="region of interest" description="Disordered" evidence="1">
    <location>
        <begin position="77"/>
        <end position="157"/>
    </location>
</feature>
<gene>
    <name evidence="2" type="ORF">RSOLAG1IB_07454</name>
</gene>
<organism evidence="2 3">
    <name type="scientific">Thanatephorus cucumeris (strain AG1-IB / isolate 7/3/14)</name>
    <name type="common">Lettuce bottom rot fungus</name>
    <name type="synonym">Rhizoctonia solani</name>
    <dbReference type="NCBI Taxonomy" id="1108050"/>
    <lineage>
        <taxon>Eukaryota</taxon>
        <taxon>Fungi</taxon>
        <taxon>Dikarya</taxon>
        <taxon>Basidiomycota</taxon>
        <taxon>Agaricomycotina</taxon>
        <taxon>Agaricomycetes</taxon>
        <taxon>Cantharellales</taxon>
        <taxon>Ceratobasidiaceae</taxon>
        <taxon>Rhizoctonia</taxon>
        <taxon>Rhizoctonia solani AG-1</taxon>
    </lineage>
</organism>
<accession>A0A0B7FFI7</accession>
<feature type="region of interest" description="Disordered" evidence="1">
    <location>
        <begin position="182"/>
        <end position="276"/>
    </location>
</feature>
<feature type="compositionally biased region" description="Acidic residues" evidence="1">
    <location>
        <begin position="91"/>
        <end position="100"/>
    </location>
</feature>
<dbReference type="EMBL" id="LN679118">
    <property type="protein sequence ID" value="CEL54962.1"/>
    <property type="molecule type" value="Genomic_DNA"/>
</dbReference>
<feature type="compositionally biased region" description="Basic residues" evidence="1">
    <location>
        <begin position="189"/>
        <end position="202"/>
    </location>
</feature>
<dbReference type="Proteomes" id="UP000059188">
    <property type="component" value="Unassembled WGS sequence"/>
</dbReference>
<feature type="region of interest" description="Disordered" evidence="1">
    <location>
        <begin position="16"/>
        <end position="48"/>
    </location>
</feature>
<proteinExistence type="predicted"/>
<evidence type="ECO:0000256" key="1">
    <source>
        <dbReference type="SAM" id="MobiDB-lite"/>
    </source>
</evidence>
<sequence>MLDQRLDLFKSVRKQLGQEQQNALHAHRKNKSKDKMREQPNATYEDQDAAEKLMDEESEWFGELWGVLEKGNKLDNLLDRNNEDNIQESNNGDDDEDVVEGDQPLEGNQTAKPHHAPLEAGKDKGQISAIVVNKEQLQFDASPEEEEPNFNGSEEPDVLGINVDIAQAALLLSMWDTYTNQAKEDEKRKAAKKGKEKRKGKGKRQEQELNLESESESRSESKKEKGKGKQRKEKNQGREQKSPSFSYPAIYAHSLQVKGTRSKCLPQSQTLSVTSK</sequence>
<name>A0A0B7FFI7_THACB</name>
<dbReference type="AlphaFoldDB" id="A0A0B7FFI7"/>
<feature type="compositionally biased region" description="Basic and acidic residues" evidence="1">
    <location>
        <begin position="116"/>
        <end position="125"/>
    </location>
</feature>
<keyword evidence="3" id="KW-1185">Reference proteome</keyword>